<dbReference type="AlphaFoldDB" id="A0A1G9YDM7"/>
<sequence>MAEHYFLLKHLHITAAYASLAFFILRACWSVKDAPILQARWVKVVPHIIDTALLALGVSLAVILNFWPLPPWLSAKITALVIYILLGTVAIKRGKTPAIRAWAALAAVSVFVYMLGAALQRSPLSWLAGLG</sequence>
<feature type="transmembrane region" description="Helical" evidence="1">
    <location>
        <begin position="6"/>
        <end position="29"/>
    </location>
</feature>
<feature type="transmembrane region" description="Helical" evidence="1">
    <location>
        <begin position="73"/>
        <end position="91"/>
    </location>
</feature>
<keyword evidence="1" id="KW-0812">Transmembrane</keyword>
<evidence type="ECO:0000313" key="3">
    <source>
        <dbReference type="Proteomes" id="UP000199677"/>
    </source>
</evidence>
<dbReference type="Pfam" id="PF04247">
    <property type="entry name" value="SirB"/>
    <property type="match status" value="1"/>
</dbReference>
<organism evidence="2 3">
    <name type="scientific">Vreelandella arcis</name>
    <dbReference type="NCBI Taxonomy" id="416873"/>
    <lineage>
        <taxon>Bacteria</taxon>
        <taxon>Pseudomonadati</taxon>
        <taxon>Pseudomonadota</taxon>
        <taxon>Gammaproteobacteria</taxon>
        <taxon>Oceanospirillales</taxon>
        <taxon>Halomonadaceae</taxon>
        <taxon>Vreelandella</taxon>
    </lineage>
</organism>
<feature type="transmembrane region" description="Helical" evidence="1">
    <location>
        <begin position="98"/>
        <end position="119"/>
    </location>
</feature>
<dbReference type="OrthoDB" id="5588650at2"/>
<dbReference type="GO" id="GO:0005886">
    <property type="term" value="C:plasma membrane"/>
    <property type="evidence" value="ECO:0007669"/>
    <property type="project" value="TreeGrafter"/>
</dbReference>
<dbReference type="PANTHER" id="PTHR39594:SF1">
    <property type="entry name" value="PROTEIN YCHQ"/>
    <property type="match status" value="1"/>
</dbReference>
<dbReference type="PANTHER" id="PTHR39594">
    <property type="entry name" value="PROTEIN YCHQ"/>
    <property type="match status" value="1"/>
</dbReference>
<keyword evidence="1" id="KW-1133">Transmembrane helix</keyword>
<dbReference type="RefSeq" id="WP_089702120.1">
    <property type="nucleotide sequence ID" value="NZ_FNII01000002.1"/>
</dbReference>
<dbReference type="STRING" id="416873.SAMN04487951_10297"/>
<dbReference type="EMBL" id="FNII01000002">
    <property type="protein sequence ID" value="SDN06615.1"/>
    <property type="molecule type" value="Genomic_DNA"/>
</dbReference>
<proteinExistence type="predicted"/>
<dbReference type="PIRSF" id="PIRSF005610">
    <property type="entry name" value="SirB"/>
    <property type="match status" value="1"/>
</dbReference>
<accession>A0A1G9YDM7</accession>
<name>A0A1G9YDM7_9GAMM</name>
<protein>
    <submittedName>
        <fullName evidence="2">Uncharacterized membrane protein SirB2</fullName>
    </submittedName>
</protein>
<dbReference type="InterPro" id="IPR007360">
    <property type="entry name" value="SirB"/>
</dbReference>
<evidence type="ECO:0000256" key="1">
    <source>
        <dbReference type="SAM" id="Phobius"/>
    </source>
</evidence>
<gene>
    <name evidence="2" type="ORF">SAMN04487951_10297</name>
</gene>
<feature type="transmembrane region" description="Helical" evidence="1">
    <location>
        <begin position="41"/>
        <end position="67"/>
    </location>
</feature>
<reference evidence="3" key="1">
    <citation type="submission" date="2016-10" db="EMBL/GenBank/DDBJ databases">
        <authorList>
            <person name="Varghese N."/>
            <person name="Submissions S."/>
        </authorList>
    </citation>
    <scope>NUCLEOTIDE SEQUENCE [LARGE SCALE GENOMIC DNA]</scope>
    <source>
        <strain evidence="3">CGMCC 1.6494</strain>
    </source>
</reference>
<keyword evidence="1" id="KW-0472">Membrane</keyword>
<evidence type="ECO:0000313" key="2">
    <source>
        <dbReference type="EMBL" id="SDN06615.1"/>
    </source>
</evidence>
<keyword evidence="3" id="KW-1185">Reference proteome</keyword>
<dbReference type="Proteomes" id="UP000199677">
    <property type="component" value="Unassembled WGS sequence"/>
</dbReference>